<comment type="caution">
    <text evidence="1">The sequence shown here is derived from an EMBL/GenBank/DDBJ whole genome shotgun (WGS) entry which is preliminary data.</text>
</comment>
<organism evidence="1">
    <name type="scientific">marine sediment metagenome</name>
    <dbReference type="NCBI Taxonomy" id="412755"/>
    <lineage>
        <taxon>unclassified sequences</taxon>
        <taxon>metagenomes</taxon>
        <taxon>ecological metagenomes</taxon>
    </lineage>
</organism>
<name>A0A0F8WUC3_9ZZZZ</name>
<proteinExistence type="predicted"/>
<dbReference type="AlphaFoldDB" id="A0A0F8WUC3"/>
<reference evidence="1" key="1">
    <citation type="journal article" date="2015" name="Nature">
        <title>Complex archaea that bridge the gap between prokaryotes and eukaryotes.</title>
        <authorList>
            <person name="Spang A."/>
            <person name="Saw J.H."/>
            <person name="Jorgensen S.L."/>
            <person name="Zaremba-Niedzwiedzka K."/>
            <person name="Martijn J."/>
            <person name="Lind A.E."/>
            <person name="van Eijk R."/>
            <person name="Schleper C."/>
            <person name="Guy L."/>
            <person name="Ettema T.J."/>
        </authorList>
    </citation>
    <scope>NUCLEOTIDE SEQUENCE</scope>
</reference>
<evidence type="ECO:0000313" key="1">
    <source>
        <dbReference type="EMBL" id="KKK52000.1"/>
    </source>
</evidence>
<sequence>FRDFARRFGEQVRAATGRGLSVDDPTGVVPTVCDLLTTLLEQSTEEREIKIECSDRLLPQLRTLNSVAKGPS</sequence>
<dbReference type="EMBL" id="LAZR01067235">
    <property type="protein sequence ID" value="KKK52000.1"/>
    <property type="molecule type" value="Genomic_DNA"/>
</dbReference>
<accession>A0A0F8WUC3</accession>
<feature type="non-terminal residue" evidence="1">
    <location>
        <position position="1"/>
    </location>
</feature>
<gene>
    <name evidence="1" type="ORF">LCGC14_3109310</name>
</gene>
<protein>
    <submittedName>
        <fullName evidence="1">Uncharacterized protein</fullName>
    </submittedName>
</protein>